<dbReference type="AlphaFoldDB" id="A0A2N0H335"/>
<dbReference type="EMBL" id="PHUF01000008">
    <property type="protein sequence ID" value="PKB13329.1"/>
    <property type="molecule type" value="Genomic_DNA"/>
</dbReference>
<feature type="domain" description="M23ase beta-sheet core" evidence="9">
    <location>
        <begin position="117"/>
        <end position="209"/>
    </location>
</feature>
<dbReference type="InterPro" id="IPR011055">
    <property type="entry name" value="Dup_hybrid_motif"/>
</dbReference>
<keyword evidence="11" id="KW-1185">Reference proteome</keyword>
<evidence type="ECO:0000313" key="11">
    <source>
        <dbReference type="Proteomes" id="UP000232587"/>
    </source>
</evidence>
<comment type="caution">
    <text evidence="10">The sequence shown here is derived from an EMBL/GenBank/DDBJ whole genome shotgun (WGS) entry which is preliminary data.</text>
</comment>
<dbReference type="CDD" id="cd12797">
    <property type="entry name" value="M23_peptidase"/>
    <property type="match status" value="1"/>
</dbReference>
<feature type="region of interest" description="Disordered" evidence="7">
    <location>
        <begin position="42"/>
        <end position="62"/>
    </location>
</feature>
<dbReference type="SUPFAM" id="SSF51261">
    <property type="entry name" value="Duplicated hybrid motif"/>
    <property type="match status" value="1"/>
</dbReference>
<dbReference type="Pfam" id="PF01551">
    <property type="entry name" value="Peptidase_M23"/>
    <property type="match status" value="1"/>
</dbReference>
<dbReference type="Proteomes" id="UP000232587">
    <property type="component" value="Unassembled WGS sequence"/>
</dbReference>
<dbReference type="OrthoDB" id="9800107at2"/>
<evidence type="ECO:0000256" key="1">
    <source>
        <dbReference type="ARBA" id="ARBA00001947"/>
    </source>
</evidence>
<keyword evidence="6" id="KW-0482">Metalloprotease</keyword>
<evidence type="ECO:0000256" key="6">
    <source>
        <dbReference type="ARBA" id="ARBA00023049"/>
    </source>
</evidence>
<evidence type="ECO:0000256" key="7">
    <source>
        <dbReference type="SAM" id="MobiDB-lite"/>
    </source>
</evidence>
<dbReference type="Gene3D" id="2.70.70.10">
    <property type="entry name" value="Glucose Permease (Domain IIA)"/>
    <property type="match status" value="1"/>
</dbReference>
<evidence type="ECO:0000259" key="9">
    <source>
        <dbReference type="Pfam" id="PF01551"/>
    </source>
</evidence>
<feature type="transmembrane region" description="Helical" evidence="8">
    <location>
        <begin position="12"/>
        <end position="32"/>
    </location>
</feature>
<dbReference type="GO" id="GO:0004222">
    <property type="term" value="F:metalloendopeptidase activity"/>
    <property type="evidence" value="ECO:0007669"/>
    <property type="project" value="TreeGrafter"/>
</dbReference>
<dbReference type="PANTHER" id="PTHR21666">
    <property type="entry name" value="PEPTIDASE-RELATED"/>
    <property type="match status" value="1"/>
</dbReference>
<evidence type="ECO:0000313" key="10">
    <source>
        <dbReference type="EMBL" id="PKB13329.1"/>
    </source>
</evidence>
<keyword evidence="8" id="KW-0812">Transmembrane</keyword>
<dbReference type="GO" id="GO:0046872">
    <property type="term" value="F:metal ion binding"/>
    <property type="evidence" value="ECO:0007669"/>
    <property type="project" value="UniProtKB-KW"/>
</dbReference>
<keyword evidence="5" id="KW-0862">Zinc</keyword>
<accession>A0A2N0H335</accession>
<gene>
    <name evidence="10" type="ORF">B0I00_3367</name>
</gene>
<dbReference type="PANTHER" id="PTHR21666:SF288">
    <property type="entry name" value="CELL DIVISION PROTEIN YTFB"/>
    <property type="match status" value="1"/>
</dbReference>
<evidence type="ECO:0000256" key="4">
    <source>
        <dbReference type="ARBA" id="ARBA00022801"/>
    </source>
</evidence>
<organism evidence="10 11">
    <name type="scientific">Novosphingobium kunmingense</name>
    <dbReference type="NCBI Taxonomy" id="1211806"/>
    <lineage>
        <taxon>Bacteria</taxon>
        <taxon>Pseudomonadati</taxon>
        <taxon>Pseudomonadota</taxon>
        <taxon>Alphaproteobacteria</taxon>
        <taxon>Sphingomonadales</taxon>
        <taxon>Sphingomonadaceae</taxon>
        <taxon>Novosphingobium</taxon>
    </lineage>
</organism>
<keyword evidence="3" id="KW-0479">Metal-binding</keyword>
<dbReference type="GO" id="GO:0006508">
    <property type="term" value="P:proteolysis"/>
    <property type="evidence" value="ECO:0007669"/>
    <property type="project" value="UniProtKB-KW"/>
</dbReference>
<evidence type="ECO:0000256" key="8">
    <source>
        <dbReference type="SAM" id="Phobius"/>
    </source>
</evidence>
<evidence type="ECO:0000256" key="5">
    <source>
        <dbReference type="ARBA" id="ARBA00022833"/>
    </source>
</evidence>
<dbReference type="RefSeq" id="WP_100868541.1">
    <property type="nucleotide sequence ID" value="NZ_PHUF01000008.1"/>
</dbReference>
<keyword evidence="8" id="KW-1133">Transmembrane helix</keyword>
<evidence type="ECO:0000256" key="2">
    <source>
        <dbReference type="ARBA" id="ARBA00022670"/>
    </source>
</evidence>
<dbReference type="InterPro" id="IPR050570">
    <property type="entry name" value="Cell_wall_metabolism_enzyme"/>
</dbReference>
<sequence length="234" mass="23971">MAQFGWSTLIKTAAITAIVTSGLWLAAGLVWYSRLAPGAGAGDQGVPGEPAAANLSQGGPPVAPAGAAAQGASLVRASLETAPAPPNTPGALVMPVVGVLPHSLVDTFTQSRSDGRVHDAIDIMAARGTPVVAAASGTIEKLFWSNLGGNTAYVRSPDRRLIYYYAHLDAYAPGLAENRPIRAGAPIGTVGSTGNASPSGPHLHFAIMATSPDRKWYQPATAINPYPMLGRGAR</sequence>
<keyword evidence="8" id="KW-0472">Membrane</keyword>
<comment type="cofactor">
    <cofactor evidence="1">
        <name>Zn(2+)</name>
        <dbReference type="ChEBI" id="CHEBI:29105"/>
    </cofactor>
</comment>
<keyword evidence="2" id="KW-0645">Protease</keyword>
<reference evidence="10 11" key="1">
    <citation type="submission" date="2017-11" db="EMBL/GenBank/DDBJ databases">
        <title>Genomic Encyclopedia of Type Strains, Phase III (KMG-III): the genomes of soil and plant-associated and newly described type strains.</title>
        <authorList>
            <person name="Whitman W."/>
        </authorList>
    </citation>
    <scope>NUCLEOTIDE SEQUENCE [LARGE SCALE GENOMIC DNA]</scope>
    <source>
        <strain evidence="10 11">CGMCC 1.12274</strain>
    </source>
</reference>
<evidence type="ECO:0000256" key="3">
    <source>
        <dbReference type="ARBA" id="ARBA00022723"/>
    </source>
</evidence>
<proteinExistence type="predicted"/>
<keyword evidence="4" id="KW-0378">Hydrolase</keyword>
<name>A0A2N0H335_9SPHN</name>
<dbReference type="InterPro" id="IPR016047">
    <property type="entry name" value="M23ase_b-sheet_dom"/>
</dbReference>
<protein>
    <submittedName>
        <fullName evidence="10">Peptidase M23-like protein</fullName>
    </submittedName>
</protein>